<feature type="transmembrane region" description="Helical" evidence="1">
    <location>
        <begin position="141"/>
        <end position="161"/>
    </location>
</feature>
<gene>
    <name evidence="2" type="ORF">MEDL_3767</name>
</gene>
<feature type="transmembrane region" description="Helical" evidence="1">
    <location>
        <begin position="33"/>
        <end position="57"/>
    </location>
</feature>
<dbReference type="AlphaFoldDB" id="A0A8S3PZ40"/>
<comment type="caution">
    <text evidence="2">The sequence shown here is derived from an EMBL/GenBank/DDBJ whole genome shotgun (WGS) entry which is preliminary data.</text>
</comment>
<name>A0A8S3PZ40_MYTED</name>
<evidence type="ECO:0000256" key="1">
    <source>
        <dbReference type="SAM" id="Phobius"/>
    </source>
</evidence>
<dbReference type="EMBL" id="CAJPWZ010000216">
    <property type="protein sequence ID" value="CAG2188343.1"/>
    <property type="molecule type" value="Genomic_DNA"/>
</dbReference>
<evidence type="ECO:0000313" key="2">
    <source>
        <dbReference type="EMBL" id="CAG2188343.1"/>
    </source>
</evidence>
<keyword evidence="3" id="KW-1185">Reference proteome</keyword>
<keyword evidence="1" id="KW-1133">Transmembrane helix</keyword>
<sequence length="216" mass="24645">MTATGSTHTSFLKRNASEIEDIHVKCSYKVSDIHLLLLSVITFCSLFMILFVCFCMVKKLLPEDSNALTWISSYVTNSPECVSVLDDYQTKKAKKSTKFHRITEEHVENTTDASMLELNFTSVQKDHVVESRIESDVHLPVFIAMLVCACFVICLACIYMVRKIPADNFNLTWFSSYVSNAREWVSVLDDNENKKEKCSTNFQSINEESIESQLHS</sequence>
<organism evidence="2 3">
    <name type="scientific">Mytilus edulis</name>
    <name type="common">Blue mussel</name>
    <dbReference type="NCBI Taxonomy" id="6550"/>
    <lineage>
        <taxon>Eukaryota</taxon>
        <taxon>Metazoa</taxon>
        <taxon>Spiralia</taxon>
        <taxon>Lophotrochozoa</taxon>
        <taxon>Mollusca</taxon>
        <taxon>Bivalvia</taxon>
        <taxon>Autobranchia</taxon>
        <taxon>Pteriomorphia</taxon>
        <taxon>Mytilida</taxon>
        <taxon>Mytiloidea</taxon>
        <taxon>Mytilidae</taxon>
        <taxon>Mytilinae</taxon>
        <taxon>Mytilus</taxon>
    </lineage>
</organism>
<protein>
    <submittedName>
        <fullName evidence="2">Uncharacterized protein</fullName>
    </submittedName>
</protein>
<keyword evidence="1" id="KW-0812">Transmembrane</keyword>
<proteinExistence type="predicted"/>
<dbReference type="Proteomes" id="UP000683360">
    <property type="component" value="Unassembled WGS sequence"/>
</dbReference>
<reference evidence="2" key="1">
    <citation type="submission" date="2021-03" db="EMBL/GenBank/DDBJ databases">
        <authorList>
            <person name="Bekaert M."/>
        </authorList>
    </citation>
    <scope>NUCLEOTIDE SEQUENCE</scope>
</reference>
<accession>A0A8S3PZ40</accession>
<keyword evidence="1" id="KW-0472">Membrane</keyword>
<evidence type="ECO:0000313" key="3">
    <source>
        <dbReference type="Proteomes" id="UP000683360"/>
    </source>
</evidence>